<evidence type="ECO:0000313" key="2">
    <source>
        <dbReference type="EMBL" id="CAA9566018.1"/>
    </source>
</evidence>
<dbReference type="PROSITE" id="PS50883">
    <property type="entry name" value="EAL"/>
    <property type="match status" value="1"/>
</dbReference>
<dbReference type="Gene3D" id="3.20.20.450">
    <property type="entry name" value="EAL domain"/>
    <property type="match status" value="1"/>
</dbReference>
<organism evidence="2">
    <name type="scientific">uncultured Thermomicrobiales bacterium</name>
    <dbReference type="NCBI Taxonomy" id="1645740"/>
    <lineage>
        <taxon>Bacteria</taxon>
        <taxon>Pseudomonadati</taxon>
        <taxon>Thermomicrobiota</taxon>
        <taxon>Thermomicrobia</taxon>
        <taxon>Thermomicrobiales</taxon>
        <taxon>environmental samples</taxon>
    </lineage>
</organism>
<dbReference type="InterPro" id="IPR035919">
    <property type="entry name" value="EAL_sf"/>
</dbReference>
<feature type="non-terminal residue" evidence="2">
    <location>
        <position position="108"/>
    </location>
</feature>
<name>A0A6J4V126_9BACT</name>
<gene>
    <name evidence="2" type="ORF">AVDCRST_MAG88-1899</name>
</gene>
<sequence>MGTLPDGVSRCIAPLPLLGARTLPGRAAKRATRELGLLTVAEGVERQAEFTWLHEQGVDFVQGYPFARPAAPPLLGGVVLTLAAGWRRPHSISMERGKSTRHCLPGRV</sequence>
<dbReference type="AlphaFoldDB" id="A0A6J4V126"/>
<accession>A0A6J4V126</accession>
<evidence type="ECO:0000259" key="1">
    <source>
        <dbReference type="PROSITE" id="PS50883"/>
    </source>
</evidence>
<reference evidence="2" key="1">
    <citation type="submission" date="2020-02" db="EMBL/GenBank/DDBJ databases">
        <authorList>
            <person name="Meier V. D."/>
        </authorList>
    </citation>
    <scope>NUCLEOTIDE SEQUENCE</scope>
    <source>
        <strain evidence="2">AVDCRST_MAG88</strain>
    </source>
</reference>
<proteinExistence type="predicted"/>
<dbReference type="InterPro" id="IPR001633">
    <property type="entry name" value="EAL_dom"/>
</dbReference>
<dbReference type="Pfam" id="PF00563">
    <property type="entry name" value="EAL"/>
    <property type="match status" value="1"/>
</dbReference>
<protein>
    <recommendedName>
        <fullName evidence="1">EAL domain-containing protein</fullName>
    </recommendedName>
</protein>
<dbReference type="EMBL" id="CADCWM010000520">
    <property type="protein sequence ID" value="CAA9566018.1"/>
    <property type="molecule type" value="Genomic_DNA"/>
</dbReference>
<dbReference type="SUPFAM" id="SSF141868">
    <property type="entry name" value="EAL domain-like"/>
    <property type="match status" value="1"/>
</dbReference>
<feature type="domain" description="EAL" evidence="1">
    <location>
        <begin position="1"/>
        <end position="83"/>
    </location>
</feature>